<keyword evidence="2" id="KW-1185">Reference proteome</keyword>
<name>A0AAV0BXC3_9ASTE</name>
<accession>A0AAV0BXC3</accession>
<dbReference type="EMBL" id="CAMAPF010000006">
    <property type="protein sequence ID" value="CAH9054938.1"/>
    <property type="molecule type" value="Genomic_DNA"/>
</dbReference>
<sequence>MGFFVVRCSTFIGHRRPYEMYIYGVSGNSAGFPSRKMKSRTCTCC</sequence>
<evidence type="ECO:0000313" key="2">
    <source>
        <dbReference type="Proteomes" id="UP001152523"/>
    </source>
</evidence>
<reference evidence="1" key="1">
    <citation type="submission" date="2022-07" db="EMBL/GenBank/DDBJ databases">
        <authorList>
            <person name="Macas J."/>
            <person name="Novak P."/>
            <person name="Neumann P."/>
        </authorList>
    </citation>
    <scope>NUCLEOTIDE SEQUENCE</scope>
</reference>
<protein>
    <submittedName>
        <fullName evidence="1">Uncharacterized protein</fullName>
    </submittedName>
</protein>
<dbReference type="Proteomes" id="UP001152523">
    <property type="component" value="Unassembled WGS sequence"/>
</dbReference>
<organism evidence="1 2">
    <name type="scientific">Cuscuta epithymum</name>
    <dbReference type="NCBI Taxonomy" id="186058"/>
    <lineage>
        <taxon>Eukaryota</taxon>
        <taxon>Viridiplantae</taxon>
        <taxon>Streptophyta</taxon>
        <taxon>Embryophyta</taxon>
        <taxon>Tracheophyta</taxon>
        <taxon>Spermatophyta</taxon>
        <taxon>Magnoliopsida</taxon>
        <taxon>eudicotyledons</taxon>
        <taxon>Gunneridae</taxon>
        <taxon>Pentapetalae</taxon>
        <taxon>asterids</taxon>
        <taxon>lamiids</taxon>
        <taxon>Solanales</taxon>
        <taxon>Convolvulaceae</taxon>
        <taxon>Cuscuteae</taxon>
        <taxon>Cuscuta</taxon>
        <taxon>Cuscuta subgen. Cuscuta</taxon>
    </lineage>
</organism>
<proteinExistence type="predicted"/>
<dbReference type="AlphaFoldDB" id="A0AAV0BXC3"/>
<evidence type="ECO:0000313" key="1">
    <source>
        <dbReference type="EMBL" id="CAH9054938.1"/>
    </source>
</evidence>
<comment type="caution">
    <text evidence="1">The sequence shown here is derived from an EMBL/GenBank/DDBJ whole genome shotgun (WGS) entry which is preliminary data.</text>
</comment>
<gene>
    <name evidence="1" type="ORF">CEPIT_LOCUS719</name>
</gene>